<evidence type="ECO:0000256" key="1">
    <source>
        <dbReference type="SAM" id="SignalP"/>
    </source>
</evidence>
<keyword evidence="1" id="KW-0732">Signal</keyword>
<dbReference type="HOGENOM" id="CLU_1299350_0_0_1"/>
<proteinExistence type="predicted"/>
<organism evidence="3 4">
    <name type="scientific">Ciona savignyi</name>
    <name type="common">Pacific transparent sea squirt</name>
    <dbReference type="NCBI Taxonomy" id="51511"/>
    <lineage>
        <taxon>Eukaryota</taxon>
        <taxon>Metazoa</taxon>
        <taxon>Chordata</taxon>
        <taxon>Tunicata</taxon>
        <taxon>Ascidiacea</taxon>
        <taxon>Phlebobranchia</taxon>
        <taxon>Cionidae</taxon>
        <taxon>Ciona</taxon>
    </lineage>
</organism>
<reference evidence="4" key="1">
    <citation type="submission" date="2003-08" db="EMBL/GenBank/DDBJ databases">
        <authorList>
            <person name="Birren B."/>
            <person name="Nusbaum C."/>
            <person name="Abebe A."/>
            <person name="Abouelleil A."/>
            <person name="Adekoya E."/>
            <person name="Ait-zahra M."/>
            <person name="Allen N."/>
            <person name="Allen T."/>
            <person name="An P."/>
            <person name="Anderson M."/>
            <person name="Anderson S."/>
            <person name="Arachchi H."/>
            <person name="Armbruster J."/>
            <person name="Bachantsang P."/>
            <person name="Baldwin J."/>
            <person name="Barry A."/>
            <person name="Bayul T."/>
            <person name="Blitshsteyn B."/>
            <person name="Bloom T."/>
            <person name="Blye J."/>
            <person name="Boguslavskiy L."/>
            <person name="Borowsky M."/>
            <person name="Boukhgalter B."/>
            <person name="Brunache A."/>
            <person name="Butler J."/>
            <person name="Calixte N."/>
            <person name="Calvo S."/>
            <person name="Camarata J."/>
            <person name="Campo K."/>
            <person name="Chang J."/>
            <person name="Cheshatsang Y."/>
            <person name="Citroen M."/>
            <person name="Collymore A."/>
            <person name="Considine T."/>
            <person name="Cook A."/>
            <person name="Cooke P."/>
            <person name="Corum B."/>
            <person name="Cuomo C."/>
            <person name="David R."/>
            <person name="Dawoe T."/>
            <person name="Degray S."/>
            <person name="Dodge S."/>
            <person name="Dooley K."/>
            <person name="Dorje P."/>
            <person name="Dorjee K."/>
            <person name="Dorris L."/>
            <person name="Duffey N."/>
            <person name="Dupes A."/>
            <person name="Elkins T."/>
            <person name="Engels R."/>
            <person name="Erickson J."/>
            <person name="Farina A."/>
            <person name="Faro S."/>
            <person name="Ferreira P."/>
            <person name="Fischer H."/>
            <person name="Fitzgerald M."/>
            <person name="Foley K."/>
            <person name="Gage D."/>
            <person name="Galagan J."/>
            <person name="Gearin G."/>
            <person name="Gnerre S."/>
            <person name="Gnirke A."/>
            <person name="Goyette A."/>
            <person name="Graham J."/>
            <person name="Grandbois E."/>
            <person name="Gyaltsen K."/>
            <person name="Hafez N."/>
            <person name="Hagopian D."/>
            <person name="Hagos B."/>
            <person name="Hall J."/>
            <person name="Hatcher B."/>
            <person name="Heller A."/>
            <person name="Higgins H."/>
            <person name="Honan T."/>
            <person name="Horn A."/>
            <person name="Houde N."/>
            <person name="Hughes L."/>
            <person name="Hulme W."/>
            <person name="Husby E."/>
            <person name="Iliev I."/>
            <person name="Jaffe D."/>
            <person name="Jones C."/>
            <person name="Kamal M."/>
            <person name="Kamat A."/>
            <person name="Kamvysselis M."/>
            <person name="Karlsson E."/>
            <person name="Kells C."/>
            <person name="Kieu A."/>
            <person name="Kisner P."/>
            <person name="Kodira C."/>
            <person name="Kulbokas E."/>
            <person name="Labutti K."/>
            <person name="Lama D."/>
            <person name="Landers T."/>
            <person name="Leger J."/>
            <person name="Levine S."/>
            <person name="Lewis D."/>
            <person name="Lewis T."/>
            <person name="Lindblad-toh K."/>
            <person name="Liu X."/>
            <person name="Lokyitsang T."/>
            <person name="Lokyitsang Y."/>
            <person name="Lucien O."/>
            <person name="Lui A."/>
            <person name="Ma L.J."/>
            <person name="Mabbitt R."/>
            <person name="Macdonald J."/>
            <person name="Maclean C."/>
            <person name="Major J."/>
            <person name="Manning J."/>
            <person name="Marabella R."/>
            <person name="Maru K."/>
            <person name="Matthews C."/>
            <person name="Mauceli E."/>
            <person name="Mccarthy M."/>
            <person name="Mcdonough S."/>
            <person name="Mcghee T."/>
            <person name="Meldrim J."/>
            <person name="Meneus L."/>
            <person name="Mesirov J."/>
            <person name="Mihalev A."/>
            <person name="Mihova T."/>
            <person name="Mikkelsen T."/>
            <person name="Mlenga V."/>
            <person name="Moru K."/>
            <person name="Mozes J."/>
            <person name="Mulrain L."/>
            <person name="Munson G."/>
            <person name="Naylor J."/>
            <person name="Newes C."/>
            <person name="Nguyen C."/>
            <person name="Nguyen N."/>
            <person name="Nguyen T."/>
            <person name="Nicol R."/>
            <person name="Nielsen C."/>
            <person name="Nizzari M."/>
            <person name="Norbu C."/>
            <person name="Norbu N."/>
            <person name="O'donnell P."/>
            <person name="Okoawo O."/>
            <person name="O'leary S."/>
            <person name="Omotosho B."/>
            <person name="O'neill K."/>
            <person name="Osman S."/>
            <person name="Parker S."/>
            <person name="Perrin D."/>
            <person name="Phunkhang P."/>
            <person name="Piqani B."/>
            <person name="Purcell S."/>
            <person name="Rachupka T."/>
            <person name="Ramasamy U."/>
            <person name="Rameau R."/>
            <person name="Ray V."/>
            <person name="Raymond C."/>
            <person name="Retta R."/>
            <person name="Richardson S."/>
            <person name="Rise C."/>
            <person name="Rodriguez J."/>
            <person name="Rogers J."/>
            <person name="Rogov P."/>
            <person name="Rutman M."/>
            <person name="Schupbach R."/>
            <person name="Seaman C."/>
            <person name="Settipalli S."/>
            <person name="Sharpe T."/>
            <person name="Sheridan J."/>
            <person name="Sherpa N."/>
            <person name="Shi J."/>
            <person name="Smirnov S."/>
            <person name="Smith C."/>
            <person name="Sougnez C."/>
            <person name="Spencer B."/>
            <person name="Stalker J."/>
            <person name="Stange-thomann N."/>
            <person name="Stavropoulos S."/>
            <person name="Stetson K."/>
            <person name="Stone C."/>
            <person name="Stone S."/>
            <person name="Stubbs M."/>
            <person name="Talamas J."/>
            <person name="Tchuinga P."/>
            <person name="Tenzing P."/>
            <person name="Tesfaye S."/>
            <person name="Theodore J."/>
            <person name="Thoulutsang Y."/>
            <person name="Topham K."/>
            <person name="Towey S."/>
            <person name="Tsamla T."/>
            <person name="Tsomo N."/>
            <person name="Vallee D."/>
            <person name="Vassiliev H."/>
            <person name="Venkataraman V."/>
            <person name="Vinson J."/>
            <person name="Vo A."/>
            <person name="Wade C."/>
            <person name="Wang S."/>
            <person name="Wangchuk T."/>
            <person name="Wangdi T."/>
            <person name="Whittaker C."/>
            <person name="Wilkinson J."/>
            <person name="Wu Y."/>
            <person name="Wyman D."/>
            <person name="Yadav S."/>
            <person name="Yang S."/>
            <person name="Yang X."/>
            <person name="Yeager S."/>
            <person name="Yee E."/>
            <person name="Young G."/>
            <person name="Zainoun J."/>
            <person name="Zembeck L."/>
            <person name="Zimmer A."/>
            <person name="Zody M."/>
            <person name="Lander E."/>
        </authorList>
    </citation>
    <scope>NUCLEOTIDE SEQUENCE [LARGE SCALE GENOMIC DNA]</scope>
</reference>
<feature type="domain" description="Methyltransferase" evidence="2">
    <location>
        <begin position="91"/>
        <end position="194"/>
    </location>
</feature>
<accession>H2Z5M5</accession>
<protein>
    <recommendedName>
        <fullName evidence="2">Methyltransferase domain-containing protein</fullName>
    </recommendedName>
</protein>
<keyword evidence="4" id="KW-1185">Reference proteome</keyword>
<evidence type="ECO:0000313" key="3">
    <source>
        <dbReference type="Ensembl" id="ENSCSAVP00000012887.1"/>
    </source>
</evidence>
<dbReference type="AlphaFoldDB" id="H2Z5M5"/>
<dbReference type="InterPro" id="IPR025714">
    <property type="entry name" value="Methyltranfer_dom"/>
</dbReference>
<feature type="signal peptide" evidence="1">
    <location>
        <begin position="1"/>
        <end position="21"/>
    </location>
</feature>
<dbReference type="InParanoid" id="H2Z5M5"/>
<evidence type="ECO:0000259" key="2">
    <source>
        <dbReference type="Pfam" id="PF13383"/>
    </source>
</evidence>
<reference evidence="3" key="3">
    <citation type="submission" date="2025-09" db="UniProtKB">
        <authorList>
            <consortium name="Ensembl"/>
        </authorList>
    </citation>
    <scope>IDENTIFICATION</scope>
</reference>
<dbReference type="Proteomes" id="UP000007875">
    <property type="component" value="Unassembled WGS sequence"/>
</dbReference>
<evidence type="ECO:0000313" key="4">
    <source>
        <dbReference type="Proteomes" id="UP000007875"/>
    </source>
</evidence>
<dbReference type="InterPro" id="IPR026913">
    <property type="entry name" value="METTL24"/>
</dbReference>
<name>H2Z5M5_CIOSA</name>
<feature type="chain" id="PRO_5003579049" description="Methyltransferase domain-containing protein" evidence="1">
    <location>
        <begin position="22"/>
        <end position="212"/>
    </location>
</feature>
<sequence>MITRNHLIFISLIAVSTLVFIRELKQVELNVKESSQTEANKVSRPASIHYQVADNPEPYAVIEPPQSDSYLDEVNRYLVDLISQRKAVLQQNRTHSASQTFSVFWEFVYNRTYKCNDVVEVGGKEDGDGGYPLCSDAKLWVAPTSRRCLVYSFGVGDDFSFDEGMAGRGCEVHSFDPSNVTGRVECWIAELKFHKSRNCRTGRGSRIKTDGK</sequence>
<dbReference type="Ensembl" id="ENSCSAVT00000013036.1">
    <property type="protein sequence ID" value="ENSCSAVP00000012887.1"/>
    <property type="gene ID" value="ENSCSAVG00000007564.1"/>
</dbReference>
<dbReference type="PANTHER" id="PTHR32026">
    <property type="entry name" value="METHYLTRANSFERASE-LIKE PROTEIN 24"/>
    <property type="match status" value="1"/>
</dbReference>
<dbReference type="GeneTree" id="ENSGT00940000170213"/>
<dbReference type="Pfam" id="PF13383">
    <property type="entry name" value="Methyltransf_22"/>
    <property type="match status" value="1"/>
</dbReference>
<dbReference type="PANTHER" id="PTHR32026:SF10">
    <property type="entry name" value="METHYLTRANSFERASE-LIKE PROTEIN 24-RELATED"/>
    <property type="match status" value="1"/>
</dbReference>
<reference evidence="3" key="2">
    <citation type="submission" date="2025-08" db="UniProtKB">
        <authorList>
            <consortium name="Ensembl"/>
        </authorList>
    </citation>
    <scope>IDENTIFICATION</scope>
</reference>